<dbReference type="InterPro" id="IPR011042">
    <property type="entry name" value="6-blade_b-propeller_TolB-like"/>
</dbReference>
<keyword evidence="3 6" id="KW-0732">Signal</keyword>
<feature type="domain" description="Peptidase S9 prolyl oligopeptidase catalytic" evidence="7">
    <location>
        <begin position="479"/>
        <end position="707"/>
    </location>
</feature>
<evidence type="ECO:0000259" key="7">
    <source>
        <dbReference type="Pfam" id="PF00326"/>
    </source>
</evidence>
<evidence type="ECO:0000256" key="3">
    <source>
        <dbReference type="ARBA" id="ARBA00022729"/>
    </source>
</evidence>
<dbReference type="SUPFAM" id="SSF53474">
    <property type="entry name" value="alpha/beta-Hydrolases"/>
    <property type="match status" value="1"/>
</dbReference>
<comment type="similarity">
    <text evidence="1">Belongs to the peptidase S9C family.</text>
</comment>
<evidence type="ECO:0000256" key="5">
    <source>
        <dbReference type="ARBA" id="ARBA00022825"/>
    </source>
</evidence>
<dbReference type="FunFam" id="3.40.50.1820:FF:000028">
    <property type="entry name" value="S9 family peptidase"/>
    <property type="match status" value="1"/>
</dbReference>
<dbReference type="PANTHER" id="PTHR42776">
    <property type="entry name" value="SERINE PEPTIDASE S9 FAMILY MEMBER"/>
    <property type="match status" value="1"/>
</dbReference>
<feature type="chain" id="PRO_5015897733" evidence="6">
    <location>
        <begin position="21"/>
        <end position="719"/>
    </location>
</feature>
<gene>
    <name evidence="8" type="ORF">C5O23_03740</name>
</gene>
<dbReference type="Pfam" id="PF07676">
    <property type="entry name" value="PD40"/>
    <property type="match status" value="3"/>
</dbReference>
<keyword evidence="9" id="KW-1185">Reference proteome</keyword>
<dbReference type="InterPro" id="IPR001375">
    <property type="entry name" value="Peptidase_S9_cat"/>
</dbReference>
<keyword evidence="2" id="KW-0645">Protease</keyword>
<dbReference type="Pfam" id="PF00326">
    <property type="entry name" value="Peptidase_S9"/>
    <property type="match status" value="1"/>
</dbReference>
<dbReference type="GO" id="GO:0004252">
    <property type="term" value="F:serine-type endopeptidase activity"/>
    <property type="evidence" value="ECO:0007669"/>
    <property type="project" value="TreeGrafter"/>
</dbReference>
<dbReference type="SUPFAM" id="SSF82171">
    <property type="entry name" value="DPP6 N-terminal domain-like"/>
    <property type="match status" value="1"/>
</dbReference>
<evidence type="ECO:0000256" key="4">
    <source>
        <dbReference type="ARBA" id="ARBA00022801"/>
    </source>
</evidence>
<evidence type="ECO:0000313" key="9">
    <source>
        <dbReference type="Proteomes" id="UP000244905"/>
    </source>
</evidence>
<dbReference type="EMBL" id="PUEC01000006">
    <property type="protein sequence ID" value="PWB03267.1"/>
    <property type="molecule type" value="Genomic_DNA"/>
</dbReference>
<dbReference type="InterPro" id="IPR029058">
    <property type="entry name" value="AB_hydrolase_fold"/>
</dbReference>
<evidence type="ECO:0000256" key="6">
    <source>
        <dbReference type="SAM" id="SignalP"/>
    </source>
</evidence>
<dbReference type="Gene3D" id="3.40.50.1820">
    <property type="entry name" value="alpha/beta hydrolase"/>
    <property type="match status" value="1"/>
</dbReference>
<accession>A0A2V1ISF4</accession>
<feature type="signal peptide" evidence="6">
    <location>
        <begin position="1"/>
        <end position="20"/>
    </location>
</feature>
<dbReference type="InterPro" id="IPR011659">
    <property type="entry name" value="WD40"/>
</dbReference>
<dbReference type="Gene3D" id="2.120.10.30">
    <property type="entry name" value="TolB, C-terminal domain"/>
    <property type="match status" value="2"/>
</dbReference>
<dbReference type="GeneID" id="82525464"/>
<dbReference type="Proteomes" id="UP000244905">
    <property type="component" value="Unassembled WGS sequence"/>
</dbReference>
<organism evidence="8 9">
    <name type="scientific">Duncaniella muris</name>
    <dbReference type="NCBI Taxonomy" id="2094150"/>
    <lineage>
        <taxon>Bacteria</taxon>
        <taxon>Pseudomonadati</taxon>
        <taxon>Bacteroidota</taxon>
        <taxon>Bacteroidia</taxon>
        <taxon>Bacteroidales</taxon>
        <taxon>Muribaculaceae</taxon>
        <taxon>Duncaniella</taxon>
    </lineage>
</organism>
<dbReference type="GO" id="GO:0006508">
    <property type="term" value="P:proteolysis"/>
    <property type="evidence" value="ECO:0007669"/>
    <property type="project" value="UniProtKB-KW"/>
</dbReference>
<dbReference type="PROSITE" id="PS51257">
    <property type="entry name" value="PROKAR_LIPOPROTEIN"/>
    <property type="match status" value="1"/>
</dbReference>
<protein>
    <submittedName>
        <fullName evidence="8">S9 family peptidase</fullName>
    </submittedName>
</protein>
<dbReference type="PANTHER" id="PTHR42776:SF13">
    <property type="entry name" value="DIPEPTIDYL-PEPTIDASE 5"/>
    <property type="match status" value="1"/>
</dbReference>
<sequence length="719" mass="80635">MKNILVMAATALTLTACAGAGEKEADIIDKPDYKSETGVFDIEALEALGRVSAVQVSPATKKVLFNISYESVEQNRSNADLYVMNPDGSDLQRITRTAGSESNFVWINEGRQIAFTYAVEGVPQLFVMNADGSARKQVTKLEKGVEGFLFSPDEKKVMIISPIKFMREAKDLYEDLPDATGRVIDDLMYKHWDQWMTEIPHPFIGDFDGNEVSNLADIMSDEPMYEAPMRPFGGSESFAWAPDSKSIIYVSRKKTGVDYAVSTNSDLYLYSLEDKTTRNLTEGMMGYDTAPAYSPDGKYVAWLSMEHDGYESDKNRIFLLDTATGEKRDLTADWDYTADAIAWNPDSRSLYFLAARDGVCPIFNMSLDGTVSVVAQGECDYAALAPVDEETVITLRHSMLAPNEVCAVKGGEVKQISNVNTELLASLKMPRVERNMVPTTDGKEMLVWAVYPQDFDSTKTYPALLYCQGGPQQAVSQFWSYRWNLALMAANGYIVIAPNRHGLPGFGTEWNAQISGDYPGQNMRDYLAAVDFMKKRPYVDESHIGCTGASYGGFSTYWLAGNHEKRFAAFLAHAGIFNMEAQYLETEEMWFANWDMGDGAKNGPADTATAYDYGAFWKKDNATAQRTFAMSPHRFVDKWDTPIMVTHGEFDYRILSSQGEMAFNAAKLRGIPAEMLIFPDENHWILKPQNAILWQRLFFRWFDKWLKPESAAKTEAEAK</sequence>
<keyword evidence="5" id="KW-0720">Serine protease</keyword>
<evidence type="ECO:0000313" key="8">
    <source>
        <dbReference type="EMBL" id="PWB03267.1"/>
    </source>
</evidence>
<name>A0A2V1ISF4_9BACT</name>
<evidence type="ECO:0000256" key="1">
    <source>
        <dbReference type="ARBA" id="ARBA00010040"/>
    </source>
</evidence>
<reference evidence="9" key="1">
    <citation type="submission" date="2018-02" db="EMBL/GenBank/DDBJ databases">
        <authorList>
            <person name="Clavel T."/>
            <person name="Strowig T."/>
        </authorList>
    </citation>
    <scope>NUCLEOTIDE SEQUENCE [LARGE SCALE GENOMIC DNA]</scope>
    <source>
        <strain evidence="9">DSM 103720</strain>
    </source>
</reference>
<proteinExistence type="inferred from homology"/>
<dbReference type="AlphaFoldDB" id="A0A2V1ISF4"/>
<comment type="caution">
    <text evidence="8">The sequence shown here is derived from an EMBL/GenBank/DDBJ whole genome shotgun (WGS) entry which is preliminary data.</text>
</comment>
<dbReference type="RefSeq" id="WP_107031626.1">
    <property type="nucleotide sequence ID" value="NZ_CAPEJN010000001.1"/>
</dbReference>
<evidence type="ECO:0000256" key="2">
    <source>
        <dbReference type="ARBA" id="ARBA00022670"/>
    </source>
</evidence>
<keyword evidence="4" id="KW-0378">Hydrolase</keyword>